<evidence type="ECO:0000313" key="1">
    <source>
        <dbReference type="EMBL" id="MDA7026148.1"/>
    </source>
</evidence>
<gene>
    <name evidence="1" type="ORF">PJ311_05900</name>
</gene>
<protein>
    <submittedName>
        <fullName evidence="1">Uncharacterized protein</fullName>
    </submittedName>
</protein>
<dbReference type="Proteomes" id="UP001211894">
    <property type="component" value="Unassembled WGS sequence"/>
</dbReference>
<reference evidence="1 2" key="1">
    <citation type="submission" date="2023-01" db="EMBL/GenBank/DDBJ databases">
        <title>Bacillus changyiensis sp. nov., isolated from a coastal deposit.</title>
        <authorList>
            <person name="Xiao G."/>
            <person name="Lai Q."/>
            <person name="Hu Z."/>
            <person name="Shao Z."/>
        </authorList>
    </citation>
    <scope>NUCLEOTIDE SEQUENCE [LARGE SCALE GENOMIC DNA]</scope>
    <source>
        <strain evidence="1 2">CLL-7-23</strain>
    </source>
</reference>
<sequence>MTEEATLQKLFQQKIKKAVVLGDLYEGRANNVWRIIFEDAPDCIVREPKSALKKVSFHLDVKRYLV</sequence>
<evidence type="ECO:0000313" key="2">
    <source>
        <dbReference type="Proteomes" id="UP001211894"/>
    </source>
</evidence>
<keyword evidence="2" id="KW-1185">Reference proteome</keyword>
<organism evidence="1 2">
    <name type="scientific">Bacillus changyiensis</name>
    <dbReference type="NCBI Taxonomy" id="3004103"/>
    <lineage>
        <taxon>Bacteria</taxon>
        <taxon>Bacillati</taxon>
        <taxon>Bacillota</taxon>
        <taxon>Bacilli</taxon>
        <taxon>Bacillales</taxon>
        <taxon>Bacillaceae</taxon>
        <taxon>Bacillus</taxon>
    </lineage>
</organism>
<dbReference type="RefSeq" id="WP_271339992.1">
    <property type="nucleotide sequence ID" value="NZ_JAQKAB010000003.1"/>
</dbReference>
<name>A0ABT4X1I3_9BACI</name>
<proteinExistence type="predicted"/>
<dbReference type="EMBL" id="JAQKAB010000003">
    <property type="protein sequence ID" value="MDA7026148.1"/>
    <property type="molecule type" value="Genomic_DNA"/>
</dbReference>
<comment type="caution">
    <text evidence="1">The sequence shown here is derived from an EMBL/GenBank/DDBJ whole genome shotgun (WGS) entry which is preliminary data.</text>
</comment>
<accession>A0ABT4X1I3</accession>